<feature type="domain" description="Type I restriction modification DNA specificity" evidence="4">
    <location>
        <begin position="185"/>
        <end position="347"/>
    </location>
</feature>
<dbReference type="Proteomes" id="UP000593915">
    <property type="component" value="Chromosome"/>
</dbReference>
<dbReference type="Pfam" id="PF01420">
    <property type="entry name" value="Methylase_S"/>
    <property type="match status" value="2"/>
</dbReference>
<dbReference type="RefSeq" id="WP_194076480.1">
    <property type="nucleotide sequence ID" value="NZ_CP061839.1"/>
</dbReference>
<evidence type="ECO:0000259" key="4">
    <source>
        <dbReference type="Pfam" id="PF01420"/>
    </source>
</evidence>
<evidence type="ECO:0000313" key="5">
    <source>
        <dbReference type="EMBL" id="QOW61039.1"/>
    </source>
</evidence>
<feature type="domain" description="Type I restriction modification DNA specificity" evidence="4">
    <location>
        <begin position="7"/>
        <end position="158"/>
    </location>
</feature>
<evidence type="ECO:0000313" key="6">
    <source>
        <dbReference type="Proteomes" id="UP000593915"/>
    </source>
</evidence>
<keyword evidence="5" id="KW-0540">Nuclease</keyword>
<dbReference type="GO" id="GO:0009307">
    <property type="term" value="P:DNA restriction-modification system"/>
    <property type="evidence" value="ECO:0007669"/>
    <property type="project" value="UniProtKB-KW"/>
</dbReference>
<dbReference type="GO" id="GO:0003677">
    <property type="term" value="F:DNA binding"/>
    <property type="evidence" value="ECO:0007669"/>
    <property type="project" value="UniProtKB-KW"/>
</dbReference>
<comment type="similarity">
    <text evidence="1">Belongs to the type-I restriction system S methylase family.</text>
</comment>
<dbReference type="InterPro" id="IPR044946">
    <property type="entry name" value="Restrct_endonuc_typeI_TRD_sf"/>
</dbReference>
<dbReference type="GO" id="GO:0004519">
    <property type="term" value="F:endonuclease activity"/>
    <property type="evidence" value="ECO:0007669"/>
    <property type="project" value="UniProtKB-KW"/>
</dbReference>
<dbReference type="EMBL" id="CP061839">
    <property type="protein sequence ID" value="QOW61039.1"/>
    <property type="molecule type" value="Genomic_DNA"/>
</dbReference>
<evidence type="ECO:0000256" key="1">
    <source>
        <dbReference type="ARBA" id="ARBA00010923"/>
    </source>
</evidence>
<evidence type="ECO:0000256" key="2">
    <source>
        <dbReference type="ARBA" id="ARBA00022747"/>
    </source>
</evidence>
<keyword evidence="5" id="KW-0378">Hydrolase</keyword>
<organism evidence="5 6">
    <name type="scientific">Treponema pedis</name>
    <dbReference type="NCBI Taxonomy" id="409322"/>
    <lineage>
        <taxon>Bacteria</taxon>
        <taxon>Pseudomonadati</taxon>
        <taxon>Spirochaetota</taxon>
        <taxon>Spirochaetia</taxon>
        <taxon>Spirochaetales</taxon>
        <taxon>Treponemataceae</taxon>
        <taxon>Treponema</taxon>
    </lineage>
</organism>
<dbReference type="SUPFAM" id="SSF116734">
    <property type="entry name" value="DNA methylase specificity domain"/>
    <property type="match status" value="2"/>
</dbReference>
<evidence type="ECO:0000256" key="3">
    <source>
        <dbReference type="ARBA" id="ARBA00023125"/>
    </source>
</evidence>
<gene>
    <name evidence="5" type="ORF">IFE08_01065</name>
</gene>
<name>A0A7S7AWS6_9SPIR</name>
<dbReference type="AlphaFoldDB" id="A0A7S7AWS6"/>
<dbReference type="Gene3D" id="3.90.220.20">
    <property type="entry name" value="DNA methylase specificity domains"/>
    <property type="match status" value="2"/>
</dbReference>
<proteinExistence type="inferred from homology"/>
<sequence length="351" mass="40452">MNKIDISGWKEFSIVPLFSVERPNSRTVKNYEEGDTPFVSSGNFNNGVDSYRKPLENEKLDKGNCITVSPVDASTFYQEVDFLGRGGGGSSIILLYNDNLNKMNGLFLASVIRKTLKRLYEYNDMGSSESIKKEKIKLPVTKDGNPDWEYMESFIKRLYSRERESTSNVSSYLEKSELTRIDTKKWKRFHLYDDSLFEVFAGTKLDKKNMTSINPNINFIGRSNLNNGVSEEVDYITNIEPYKKGDITLALGGHYLGSCFIQNKPFYTSQNVNVLRAKKDISFNCKLFITTMIFKESQTYYKAFEDELNRHIMTDFSILLPIDKDEKPDWNFMDNLIGNIKSECINKLQVM</sequence>
<keyword evidence="5" id="KW-0255">Endonuclease</keyword>
<keyword evidence="2" id="KW-0680">Restriction system</keyword>
<reference evidence="5 6" key="1">
    <citation type="submission" date="2020-09" db="EMBL/GenBank/DDBJ databases">
        <title>Characterization of Treponema spp. from bovine digital dermatitis in Korea.</title>
        <authorList>
            <person name="Espiritu H.M."/>
            <person name="Cho Y.I."/>
            <person name="Mamuad L."/>
        </authorList>
    </citation>
    <scope>NUCLEOTIDE SEQUENCE [LARGE SCALE GENOMIC DNA]</scope>
    <source>
        <strain evidence="5 6">KS1</strain>
    </source>
</reference>
<keyword evidence="3" id="KW-0238">DNA-binding</keyword>
<dbReference type="InterPro" id="IPR000055">
    <property type="entry name" value="Restrct_endonuc_typeI_TRD"/>
</dbReference>
<accession>A0A7S7AWS6</accession>
<protein>
    <submittedName>
        <fullName evidence="5">Restriction endonuclease subunit S</fullName>
    </submittedName>
</protein>